<dbReference type="EC" id="3.5.4.33" evidence="4"/>
<evidence type="ECO:0000313" key="5">
    <source>
        <dbReference type="Proteomes" id="UP001589738"/>
    </source>
</evidence>
<evidence type="ECO:0000313" key="4">
    <source>
        <dbReference type="EMBL" id="MFC0473843.1"/>
    </source>
</evidence>
<organism evidence="4 5">
    <name type="scientific">Robertmurraya beringensis</name>
    <dbReference type="NCBI Taxonomy" id="641660"/>
    <lineage>
        <taxon>Bacteria</taxon>
        <taxon>Bacillati</taxon>
        <taxon>Bacillota</taxon>
        <taxon>Bacilli</taxon>
        <taxon>Bacillales</taxon>
        <taxon>Bacillaceae</taxon>
        <taxon>Robertmurraya</taxon>
    </lineage>
</organism>
<accession>A0ABV6KKK2</accession>
<keyword evidence="4" id="KW-0378">Hydrolase</keyword>
<dbReference type="Pfam" id="PF00383">
    <property type="entry name" value="dCMP_cyt_deam_1"/>
    <property type="match status" value="1"/>
</dbReference>
<dbReference type="GO" id="GO:0052717">
    <property type="term" value="F:tRNA-specific adenosine-34 deaminase activity"/>
    <property type="evidence" value="ECO:0007669"/>
    <property type="project" value="UniProtKB-EC"/>
</dbReference>
<comment type="caution">
    <text evidence="4">The sequence shown here is derived from an EMBL/GenBank/DDBJ whole genome shotgun (WGS) entry which is preliminary data.</text>
</comment>
<name>A0ABV6KKK2_9BACI</name>
<dbReference type="InterPro" id="IPR016193">
    <property type="entry name" value="Cytidine_deaminase-like"/>
</dbReference>
<dbReference type="Proteomes" id="UP001589738">
    <property type="component" value="Unassembled WGS sequence"/>
</dbReference>
<protein>
    <submittedName>
        <fullName evidence="4">Nucleoside deaminase</fullName>
        <ecNumber evidence="4">3.5.4.33</ecNumber>
    </submittedName>
</protein>
<keyword evidence="5" id="KW-1185">Reference proteome</keyword>
<proteinExistence type="predicted"/>
<dbReference type="PROSITE" id="PS51747">
    <property type="entry name" value="CYT_DCMP_DEAMINASES_2"/>
    <property type="match status" value="1"/>
</dbReference>
<dbReference type="InterPro" id="IPR016192">
    <property type="entry name" value="APOBEC/CMP_deaminase_Zn-bd"/>
</dbReference>
<dbReference type="InterPro" id="IPR002125">
    <property type="entry name" value="CMP_dCMP_dom"/>
</dbReference>
<sequence length="156" mass="17575">MEKVFFMNEAIKLACENVLSNHGGPFGAIVIKDGEIIGKGKNEVTSSNDPTAHAEVQAIREACSYLGSFQLTDCEIYTSCEPCPMCIGAIYWARPKAVYYACTKEEAAKIGFDDHFIYEEISLPIEDRTIMMNQITVDEYNLPFKMWEVSSDKTEY</sequence>
<evidence type="ECO:0000256" key="1">
    <source>
        <dbReference type="ARBA" id="ARBA00022723"/>
    </source>
</evidence>
<dbReference type="Gene3D" id="3.40.140.10">
    <property type="entry name" value="Cytidine Deaminase, domain 2"/>
    <property type="match status" value="1"/>
</dbReference>
<evidence type="ECO:0000256" key="2">
    <source>
        <dbReference type="ARBA" id="ARBA00022833"/>
    </source>
</evidence>
<dbReference type="RefSeq" id="WP_160545952.1">
    <property type="nucleotide sequence ID" value="NZ_JBHLUU010000005.1"/>
</dbReference>
<dbReference type="PROSITE" id="PS00903">
    <property type="entry name" value="CYT_DCMP_DEAMINASES_1"/>
    <property type="match status" value="1"/>
</dbReference>
<feature type="domain" description="CMP/dCMP-type deaminase" evidence="3">
    <location>
        <begin position="1"/>
        <end position="115"/>
    </location>
</feature>
<dbReference type="PANTHER" id="PTHR11079">
    <property type="entry name" value="CYTOSINE DEAMINASE FAMILY MEMBER"/>
    <property type="match status" value="1"/>
</dbReference>
<keyword evidence="2" id="KW-0862">Zinc</keyword>
<dbReference type="PANTHER" id="PTHR11079:SF161">
    <property type="entry name" value="CMP_DCMP-TYPE DEAMINASE DOMAIN-CONTAINING PROTEIN"/>
    <property type="match status" value="1"/>
</dbReference>
<evidence type="ECO:0000259" key="3">
    <source>
        <dbReference type="PROSITE" id="PS51747"/>
    </source>
</evidence>
<reference evidence="4 5" key="1">
    <citation type="submission" date="2024-09" db="EMBL/GenBank/DDBJ databases">
        <authorList>
            <person name="Sun Q."/>
            <person name="Mori K."/>
        </authorList>
    </citation>
    <scope>NUCLEOTIDE SEQUENCE [LARGE SCALE GENOMIC DNA]</scope>
    <source>
        <strain evidence="4 5">CGMCC 1.9126</strain>
    </source>
</reference>
<gene>
    <name evidence="4" type="ORF">ACFFHF_00600</name>
</gene>
<dbReference type="CDD" id="cd01285">
    <property type="entry name" value="nucleoside_deaminase"/>
    <property type="match status" value="1"/>
</dbReference>
<dbReference type="EMBL" id="JBHLUU010000005">
    <property type="protein sequence ID" value="MFC0473843.1"/>
    <property type="molecule type" value="Genomic_DNA"/>
</dbReference>
<keyword evidence="1" id="KW-0479">Metal-binding</keyword>
<dbReference type="SUPFAM" id="SSF53927">
    <property type="entry name" value="Cytidine deaminase-like"/>
    <property type="match status" value="1"/>
</dbReference>